<accession>A0AAD5WM84</accession>
<dbReference type="InterPro" id="IPR052895">
    <property type="entry name" value="HetReg/Transcr_Mod"/>
</dbReference>
<reference evidence="2" key="1">
    <citation type="submission" date="2022-07" db="EMBL/GenBank/DDBJ databases">
        <title>Draft genome sequence of Zalerion maritima ATCC 34329, a (micro)plastics degrading marine fungus.</title>
        <authorList>
            <person name="Paco A."/>
            <person name="Goncalves M.F.M."/>
            <person name="Rocha-Santos T.A.P."/>
            <person name="Alves A."/>
        </authorList>
    </citation>
    <scope>NUCLEOTIDE SEQUENCE</scope>
    <source>
        <strain evidence="2">ATCC 34329</strain>
    </source>
</reference>
<feature type="domain" description="Heterokaryon incompatibility" evidence="1">
    <location>
        <begin position="212"/>
        <end position="344"/>
    </location>
</feature>
<keyword evidence="3" id="KW-1185">Reference proteome</keyword>
<dbReference type="Proteomes" id="UP001201980">
    <property type="component" value="Unassembled WGS sequence"/>
</dbReference>
<evidence type="ECO:0000313" key="3">
    <source>
        <dbReference type="Proteomes" id="UP001201980"/>
    </source>
</evidence>
<organism evidence="2 3">
    <name type="scientific">Zalerion maritima</name>
    <dbReference type="NCBI Taxonomy" id="339359"/>
    <lineage>
        <taxon>Eukaryota</taxon>
        <taxon>Fungi</taxon>
        <taxon>Dikarya</taxon>
        <taxon>Ascomycota</taxon>
        <taxon>Pezizomycotina</taxon>
        <taxon>Sordariomycetes</taxon>
        <taxon>Lulworthiomycetidae</taxon>
        <taxon>Lulworthiales</taxon>
        <taxon>Lulworthiaceae</taxon>
        <taxon>Zalerion</taxon>
    </lineage>
</organism>
<gene>
    <name evidence="2" type="ORF">MKZ38_009693</name>
</gene>
<dbReference type="EMBL" id="JAKWBI020000791">
    <property type="protein sequence ID" value="KAJ2892509.1"/>
    <property type="molecule type" value="Genomic_DNA"/>
</dbReference>
<dbReference type="Pfam" id="PF06985">
    <property type="entry name" value="HET"/>
    <property type="match status" value="1"/>
</dbReference>
<evidence type="ECO:0000313" key="2">
    <source>
        <dbReference type="EMBL" id="KAJ2892509.1"/>
    </source>
</evidence>
<protein>
    <submittedName>
        <fullName evidence="2">HET-domain-containing protein</fullName>
    </submittedName>
</protein>
<name>A0AAD5WM84_9PEZI</name>
<dbReference type="PANTHER" id="PTHR24148">
    <property type="entry name" value="ANKYRIN REPEAT DOMAIN-CONTAINING PROTEIN 39 HOMOLOG-RELATED"/>
    <property type="match status" value="1"/>
</dbReference>
<dbReference type="AlphaFoldDB" id="A0AAD5WM84"/>
<proteinExistence type="predicted"/>
<sequence length="715" mass="80812">MRPRAAFYIATLTSLVGFGALLEGIVLCWDQQVPTHTFITAPDNQQVDAQLSLSTACSYWELWRWLWTYAPRGIAGPSSMFWVGFIRRKFLSYVSWVLDVLEDFQAPLGHPKTRVGLGKGGVTVPLDPILHLYLFLRSTHPHNPSHGIPLKHPSENLQQEDSVRLVNILPYEATHHEHSPLSGEADRPDQTWKKDPIKCELQYHRLSEAPKYEALSYVWGTVSEKSIQLNGQPFLVANNLHEALLYLREKNKPRLLWIGALCINQGDENERGHQVAQMGDIYKSAHTTIIWLGVPTPEAEPHACGLFEAIKAKDVDKLLQPGFMQAFLQLSKHGWFKRVRVIQEAAISSAHHQDGSPSVAFGSHVLSFAHLRAFCSGIMKNNSATSPRRAKKGANNVGPTHEISTVPIRKYSLQVNGNKGYDIRHTWTREGIAPFSRTRALNPEITDVPRGRGVLELRPLHFQRNRCTWLARLIPRHPPWPAFVGPTLEWRLFFSYARSTSAISSLADVAFAGDAQTLLITGLRLGTIRQCYEVRRSEIVSRARFERLPVEEQARLGVHRMEETIFGSAGAARSLQWQKDIPLPPSRCADSWNHVEPKTLGDFYTRIVDGSAGSFGDDGNVSQLYERYCEEVVNNVRVRLTFSSWVDDLGGESHFGTQWQSKREALHPGDVLFLLKGALSSFVLRETGDAWRIVGVPWRYHEAHGRFQNDYDIEL</sequence>
<dbReference type="InterPro" id="IPR010730">
    <property type="entry name" value="HET"/>
</dbReference>
<comment type="caution">
    <text evidence="2">The sequence shown here is derived from an EMBL/GenBank/DDBJ whole genome shotgun (WGS) entry which is preliminary data.</text>
</comment>
<evidence type="ECO:0000259" key="1">
    <source>
        <dbReference type="Pfam" id="PF06985"/>
    </source>
</evidence>
<dbReference type="PANTHER" id="PTHR24148:SF64">
    <property type="entry name" value="HETEROKARYON INCOMPATIBILITY DOMAIN-CONTAINING PROTEIN"/>
    <property type="match status" value="1"/>
</dbReference>